<dbReference type="PANTHER" id="PTHR37953:SF1">
    <property type="entry name" value="UPF0127 PROTEIN MJ1496"/>
    <property type="match status" value="1"/>
</dbReference>
<dbReference type="InterPro" id="IPR003795">
    <property type="entry name" value="DUF192"/>
</dbReference>
<dbReference type="InterPro" id="IPR038695">
    <property type="entry name" value="Saro_0823-like_sf"/>
</dbReference>
<evidence type="ECO:0000313" key="1">
    <source>
        <dbReference type="EMBL" id="GAH05005.1"/>
    </source>
</evidence>
<protein>
    <recommendedName>
        <fullName evidence="2">DUF192 domain-containing protein</fullName>
    </recommendedName>
</protein>
<accession>X1D9P8</accession>
<dbReference type="AlphaFoldDB" id="X1D9P8"/>
<evidence type="ECO:0008006" key="2">
    <source>
        <dbReference type="Google" id="ProtNLM"/>
    </source>
</evidence>
<name>X1D9P8_9ZZZZ</name>
<proteinExistence type="predicted"/>
<comment type="caution">
    <text evidence="1">The sequence shown here is derived from an EMBL/GenBank/DDBJ whole genome shotgun (WGS) entry which is preliminary data.</text>
</comment>
<dbReference type="Gene3D" id="2.60.120.1140">
    <property type="entry name" value="Protein of unknown function DUF192"/>
    <property type="match status" value="1"/>
</dbReference>
<sequence>MKKIIIIMAIIILLATGLYFISQQNRSQTSNQKNILINGYSFQVEIADDPEEMKLGLGERDSLCGSCGMLFEYSREGKYYFWMKGMRFPIDIIWISK</sequence>
<reference evidence="1" key="1">
    <citation type="journal article" date="2014" name="Front. Microbiol.">
        <title>High frequency of phylogenetically diverse reductive dehalogenase-homologous genes in deep subseafloor sedimentary metagenomes.</title>
        <authorList>
            <person name="Kawai M."/>
            <person name="Futagami T."/>
            <person name="Toyoda A."/>
            <person name="Takaki Y."/>
            <person name="Nishi S."/>
            <person name="Hori S."/>
            <person name="Arai W."/>
            <person name="Tsubouchi T."/>
            <person name="Morono Y."/>
            <person name="Uchiyama I."/>
            <person name="Ito T."/>
            <person name="Fujiyama A."/>
            <person name="Inagaki F."/>
            <person name="Takami H."/>
        </authorList>
    </citation>
    <scope>NUCLEOTIDE SEQUENCE</scope>
    <source>
        <strain evidence="1">Expedition CK06-06</strain>
    </source>
</reference>
<gene>
    <name evidence="1" type="ORF">S01H4_42390</name>
</gene>
<feature type="non-terminal residue" evidence="1">
    <location>
        <position position="97"/>
    </location>
</feature>
<dbReference type="PANTHER" id="PTHR37953">
    <property type="entry name" value="UPF0127 PROTEIN MJ1496"/>
    <property type="match status" value="1"/>
</dbReference>
<organism evidence="1">
    <name type="scientific">marine sediment metagenome</name>
    <dbReference type="NCBI Taxonomy" id="412755"/>
    <lineage>
        <taxon>unclassified sequences</taxon>
        <taxon>metagenomes</taxon>
        <taxon>ecological metagenomes</taxon>
    </lineage>
</organism>
<dbReference type="Pfam" id="PF02643">
    <property type="entry name" value="DUF192"/>
    <property type="match status" value="1"/>
</dbReference>
<dbReference type="EMBL" id="BART01023271">
    <property type="protein sequence ID" value="GAH05005.1"/>
    <property type="molecule type" value="Genomic_DNA"/>
</dbReference>